<name>A0A284RH52_ARMOS</name>
<dbReference type="AlphaFoldDB" id="A0A284RH52"/>
<feature type="transmembrane region" description="Helical" evidence="1">
    <location>
        <begin position="26"/>
        <end position="47"/>
    </location>
</feature>
<sequence>MRDQNQTQCDILLDSQRRTASYEPQFATWTSAMSVIFLMQLCSRVLVVCLKGQATRSAWHFHFKRRSHEDGAEDVFGGKKGVHFFSRCH</sequence>
<proteinExistence type="predicted"/>
<reference evidence="3" key="1">
    <citation type="journal article" date="2017" name="Nat. Ecol. Evol.">
        <title>Genome expansion and lineage-specific genetic innovations in the forest pathogenic fungi Armillaria.</title>
        <authorList>
            <person name="Sipos G."/>
            <person name="Prasanna A.N."/>
            <person name="Walter M.C."/>
            <person name="O'Connor E."/>
            <person name="Balint B."/>
            <person name="Krizsan K."/>
            <person name="Kiss B."/>
            <person name="Hess J."/>
            <person name="Varga T."/>
            <person name="Slot J."/>
            <person name="Riley R."/>
            <person name="Boka B."/>
            <person name="Rigling D."/>
            <person name="Barry K."/>
            <person name="Lee J."/>
            <person name="Mihaltcheva S."/>
            <person name="LaButti K."/>
            <person name="Lipzen A."/>
            <person name="Waldron R."/>
            <person name="Moloney N.M."/>
            <person name="Sperisen C."/>
            <person name="Kredics L."/>
            <person name="Vagvoelgyi C."/>
            <person name="Patrignani A."/>
            <person name="Fitzpatrick D."/>
            <person name="Nagy I."/>
            <person name="Doyle S."/>
            <person name="Anderson J.B."/>
            <person name="Grigoriev I.V."/>
            <person name="Gueldener U."/>
            <person name="Muensterkoetter M."/>
            <person name="Nagy L.G."/>
        </authorList>
    </citation>
    <scope>NUCLEOTIDE SEQUENCE [LARGE SCALE GENOMIC DNA]</scope>
    <source>
        <strain evidence="3">C18/9</strain>
    </source>
</reference>
<dbReference type="EMBL" id="FUEG01000009">
    <property type="protein sequence ID" value="SJL08086.1"/>
    <property type="molecule type" value="Genomic_DNA"/>
</dbReference>
<evidence type="ECO:0000313" key="3">
    <source>
        <dbReference type="Proteomes" id="UP000219338"/>
    </source>
</evidence>
<keyword evidence="1" id="KW-0812">Transmembrane</keyword>
<keyword evidence="3" id="KW-1185">Reference proteome</keyword>
<evidence type="ECO:0000313" key="2">
    <source>
        <dbReference type="EMBL" id="SJL08086.1"/>
    </source>
</evidence>
<evidence type="ECO:0000256" key="1">
    <source>
        <dbReference type="SAM" id="Phobius"/>
    </source>
</evidence>
<keyword evidence="1" id="KW-0472">Membrane</keyword>
<keyword evidence="1" id="KW-1133">Transmembrane helix</keyword>
<dbReference type="Proteomes" id="UP000219338">
    <property type="component" value="Unassembled WGS sequence"/>
</dbReference>
<protein>
    <submittedName>
        <fullName evidence="2">Uncharacterized protein</fullName>
    </submittedName>
</protein>
<gene>
    <name evidence="2" type="ORF">ARMOST_11448</name>
</gene>
<organism evidence="2 3">
    <name type="scientific">Armillaria ostoyae</name>
    <name type="common">Armillaria root rot fungus</name>
    <dbReference type="NCBI Taxonomy" id="47428"/>
    <lineage>
        <taxon>Eukaryota</taxon>
        <taxon>Fungi</taxon>
        <taxon>Dikarya</taxon>
        <taxon>Basidiomycota</taxon>
        <taxon>Agaricomycotina</taxon>
        <taxon>Agaricomycetes</taxon>
        <taxon>Agaricomycetidae</taxon>
        <taxon>Agaricales</taxon>
        <taxon>Marasmiineae</taxon>
        <taxon>Physalacriaceae</taxon>
        <taxon>Armillaria</taxon>
    </lineage>
</organism>
<accession>A0A284RH52</accession>